<keyword evidence="2" id="KW-1185">Reference proteome</keyword>
<organism evidence="1 2">
    <name type="scientific">Parathielavia appendiculata</name>
    <dbReference type="NCBI Taxonomy" id="2587402"/>
    <lineage>
        <taxon>Eukaryota</taxon>
        <taxon>Fungi</taxon>
        <taxon>Dikarya</taxon>
        <taxon>Ascomycota</taxon>
        <taxon>Pezizomycotina</taxon>
        <taxon>Sordariomycetes</taxon>
        <taxon>Sordariomycetidae</taxon>
        <taxon>Sordariales</taxon>
        <taxon>Chaetomiaceae</taxon>
        <taxon>Parathielavia</taxon>
    </lineage>
</organism>
<dbReference type="AlphaFoldDB" id="A0AAN6Z0P7"/>
<dbReference type="RefSeq" id="XP_062645006.1">
    <property type="nucleotide sequence ID" value="XM_062791368.1"/>
</dbReference>
<reference evidence="1" key="2">
    <citation type="submission" date="2023-05" db="EMBL/GenBank/DDBJ databases">
        <authorList>
            <consortium name="Lawrence Berkeley National Laboratory"/>
            <person name="Steindorff A."/>
            <person name="Hensen N."/>
            <person name="Bonometti L."/>
            <person name="Westerberg I."/>
            <person name="Brannstrom I.O."/>
            <person name="Guillou S."/>
            <person name="Cros-Aarteil S."/>
            <person name="Calhoun S."/>
            <person name="Haridas S."/>
            <person name="Kuo A."/>
            <person name="Mondo S."/>
            <person name="Pangilinan J."/>
            <person name="Riley R."/>
            <person name="Labutti K."/>
            <person name="Andreopoulos B."/>
            <person name="Lipzen A."/>
            <person name="Chen C."/>
            <person name="Yanf M."/>
            <person name="Daum C."/>
            <person name="Ng V."/>
            <person name="Clum A."/>
            <person name="Ohm R."/>
            <person name="Martin F."/>
            <person name="Silar P."/>
            <person name="Natvig D."/>
            <person name="Lalanne C."/>
            <person name="Gautier V."/>
            <person name="Ament-Velasquez S.L."/>
            <person name="Kruys A."/>
            <person name="Hutchinson M.I."/>
            <person name="Powell A.J."/>
            <person name="Barry K."/>
            <person name="Miller A.N."/>
            <person name="Grigoriev I.V."/>
            <person name="Debuchy R."/>
            <person name="Gladieux P."/>
            <person name="Thoren M.H."/>
            <person name="Johannesson H."/>
        </authorList>
    </citation>
    <scope>NUCLEOTIDE SEQUENCE</scope>
    <source>
        <strain evidence="1">CBS 731.68</strain>
    </source>
</reference>
<reference evidence="1" key="1">
    <citation type="journal article" date="2023" name="Mol. Phylogenet. Evol.">
        <title>Genome-scale phylogeny and comparative genomics of the fungal order Sordariales.</title>
        <authorList>
            <person name="Hensen N."/>
            <person name="Bonometti L."/>
            <person name="Westerberg I."/>
            <person name="Brannstrom I.O."/>
            <person name="Guillou S."/>
            <person name="Cros-Aarteil S."/>
            <person name="Calhoun S."/>
            <person name="Haridas S."/>
            <person name="Kuo A."/>
            <person name="Mondo S."/>
            <person name="Pangilinan J."/>
            <person name="Riley R."/>
            <person name="LaButti K."/>
            <person name="Andreopoulos B."/>
            <person name="Lipzen A."/>
            <person name="Chen C."/>
            <person name="Yan M."/>
            <person name="Daum C."/>
            <person name="Ng V."/>
            <person name="Clum A."/>
            <person name="Steindorff A."/>
            <person name="Ohm R.A."/>
            <person name="Martin F."/>
            <person name="Silar P."/>
            <person name="Natvig D.O."/>
            <person name="Lalanne C."/>
            <person name="Gautier V."/>
            <person name="Ament-Velasquez S.L."/>
            <person name="Kruys A."/>
            <person name="Hutchinson M.I."/>
            <person name="Powell A.J."/>
            <person name="Barry K."/>
            <person name="Miller A.N."/>
            <person name="Grigoriev I.V."/>
            <person name="Debuchy R."/>
            <person name="Gladieux P."/>
            <person name="Hiltunen Thoren M."/>
            <person name="Johannesson H."/>
        </authorList>
    </citation>
    <scope>NUCLEOTIDE SEQUENCE</scope>
    <source>
        <strain evidence="1">CBS 731.68</strain>
    </source>
</reference>
<dbReference type="Proteomes" id="UP001302602">
    <property type="component" value="Unassembled WGS sequence"/>
</dbReference>
<protein>
    <submittedName>
        <fullName evidence="1">Uncharacterized protein</fullName>
    </submittedName>
</protein>
<evidence type="ECO:0000313" key="2">
    <source>
        <dbReference type="Proteomes" id="UP001302602"/>
    </source>
</evidence>
<dbReference type="GeneID" id="87828137"/>
<name>A0AAN6Z0P7_9PEZI</name>
<comment type="caution">
    <text evidence="1">The sequence shown here is derived from an EMBL/GenBank/DDBJ whole genome shotgun (WGS) entry which is preliminary data.</text>
</comment>
<gene>
    <name evidence="1" type="ORF">N657DRAFT_635829</name>
</gene>
<accession>A0AAN6Z0P7</accession>
<sequence length="278" mass="31011">MAQFKTRERTGAASASICTCADTPLPLPDHRRAPAFATLCRTSRELNSLATAHLYHSPICDRNVAGLTQTLLTRKDLASLVEELRVPRVLAFGPSNWAPATAAHFTRRFQTVLDAESEIVVSAGNFPLDILTSLCLSLETLDATLDFRESFRLCTPHSLPRLHTVNLGHDDVDGGMDLSNIFSLIIAACPNFETLKYERRGPTGWFSQFSLLELRDAVIAHTPIFATLRVWYIRDLTSTWDDDWEDRSDIESVSELRSAMTARGIQFDYRGSSYSSPT</sequence>
<evidence type="ECO:0000313" key="1">
    <source>
        <dbReference type="EMBL" id="KAK4121235.1"/>
    </source>
</evidence>
<dbReference type="EMBL" id="MU853234">
    <property type="protein sequence ID" value="KAK4121235.1"/>
    <property type="molecule type" value="Genomic_DNA"/>
</dbReference>
<proteinExistence type="predicted"/>